<proteinExistence type="predicted"/>
<keyword evidence="3" id="KW-1185">Reference proteome</keyword>
<organism evidence="2 3">
    <name type="scientific">Phytophthora megakarya</name>
    <dbReference type="NCBI Taxonomy" id="4795"/>
    <lineage>
        <taxon>Eukaryota</taxon>
        <taxon>Sar</taxon>
        <taxon>Stramenopiles</taxon>
        <taxon>Oomycota</taxon>
        <taxon>Peronosporomycetes</taxon>
        <taxon>Peronosporales</taxon>
        <taxon>Peronosporaceae</taxon>
        <taxon>Phytophthora</taxon>
    </lineage>
</organism>
<comment type="caution">
    <text evidence="2">The sequence shown here is derived from an EMBL/GenBank/DDBJ whole genome shotgun (WGS) entry which is preliminary data.</text>
</comment>
<reference evidence="3" key="1">
    <citation type="submission" date="2017-03" db="EMBL/GenBank/DDBJ databases">
        <title>Phytopthora megakarya and P. palmivora, two closely related causual agents of cacao black pod achieved similar genome size and gene model numbers by different mechanisms.</title>
        <authorList>
            <person name="Ali S."/>
            <person name="Shao J."/>
            <person name="Larry D.J."/>
            <person name="Kronmiller B."/>
            <person name="Shen D."/>
            <person name="Strem M.D."/>
            <person name="Melnick R.L."/>
            <person name="Guiltinan M.J."/>
            <person name="Tyler B.M."/>
            <person name="Meinhardt L.W."/>
            <person name="Bailey B.A."/>
        </authorList>
    </citation>
    <scope>NUCLEOTIDE SEQUENCE [LARGE SCALE GENOMIC DNA]</scope>
    <source>
        <strain evidence="3">zdho120</strain>
    </source>
</reference>
<feature type="region of interest" description="Disordered" evidence="1">
    <location>
        <begin position="16"/>
        <end position="57"/>
    </location>
</feature>
<sequence>MAVVADQALVVDIDDDDTKAGAAYEPSPVKKPKVTVQRTKAASRRAKGSEDPQAAAVAKPAFRRPNYGRCYATCFPGWGASGMDSKRNDMLIRRGRRWQRDAMHTSQVPVAVTMTQATALAKCAAVEATATANGGHLRCARSSEEAVATSDVLPCEEGVTVPSKSKSTASCGEVSAVSSMHELGAELTDEEFAKFDCVGKVRTAVKRSRCAYKMRRAAQRAASAVGDEVDREVEVLENEQRVRRQQQCDATRCELNRRRKEHYGQERRASDGAQVNLVQRGRVETASGVCNVVGASDGLPTATMLVGGKRQAVNFDSGAGHRPDAERGRVNIKSLVDFIEGIGGFLLDVVGVWRFSRKNVFGQWVTLDACIIDGCSHEFLIGVNFVEHRQANIDFKKNEFRYDVQGERVIIPFRTTYMHDGVTKAAVRLVNAAKLRRRAVQPVDITVGAPDGEVGVFLPTGDFGSVLTVAAVTTAHDGKALVPVINTHGGREQAEIGCLAPVDADITMIKMHDEMINERLHEWMKELDEDETPLDDEEDVNVGTTDPKVRVLVLKWLRAYRKLMRSDSNCPPASSLRVEH</sequence>
<evidence type="ECO:0000313" key="2">
    <source>
        <dbReference type="EMBL" id="OWZ13388.1"/>
    </source>
</evidence>
<accession>A0A225W846</accession>
<dbReference type="EMBL" id="NBNE01001593">
    <property type="protein sequence ID" value="OWZ13388.1"/>
    <property type="molecule type" value="Genomic_DNA"/>
</dbReference>
<dbReference type="AlphaFoldDB" id="A0A225W846"/>
<gene>
    <name evidence="2" type="ORF">PHMEG_00013300</name>
</gene>
<evidence type="ECO:0000256" key="1">
    <source>
        <dbReference type="SAM" id="MobiDB-lite"/>
    </source>
</evidence>
<dbReference type="Proteomes" id="UP000198211">
    <property type="component" value="Unassembled WGS sequence"/>
</dbReference>
<protein>
    <submittedName>
        <fullName evidence="2">Uncharacterized protein</fullName>
    </submittedName>
</protein>
<evidence type="ECO:0000313" key="3">
    <source>
        <dbReference type="Proteomes" id="UP000198211"/>
    </source>
</evidence>
<name>A0A225W846_9STRA</name>